<comment type="pathway">
    <text evidence="2">Pyrimidine metabolism; UMP biosynthesis via de novo pathway.</text>
</comment>
<evidence type="ECO:0000256" key="3">
    <source>
        <dbReference type="ARBA" id="ARBA00022630"/>
    </source>
</evidence>
<dbReference type="PANTHER" id="PTHR48109:SF1">
    <property type="entry name" value="DIHYDROOROTATE DEHYDROGENASE (FUMARATE)"/>
    <property type="match status" value="1"/>
</dbReference>
<dbReference type="GO" id="GO:0006221">
    <property type="term" value="P:pyrimidine nucleotide biosynthetic process"/>
    <property type="evidence" value="ECO:0007669"/>
    <property type="project" value="UniProtKB-KW"/>
</dbReference>
<dbReference type="InterPro" id="IPR050074">
    <property type="entry name" value="DHO_dehydrogenase"/>
</dbReference>
<dbReference type="Gene3D" id="3.20.20.70">
    <property type="entry name" value="Aldolase class I"/>
    <property type="match status" value="1"/>
</dbReference>
<keyword evidence="5" id="KW-0665">Pyrimidine biosynthesis</keyword>
<protein>
    <submittedName>
        <fullName evidence="8">Dihydroorotate oxidase</fullName>
    </submittedName>
</protein>
<dbReference type="AlphaFoldDB" id="D9WL26"/>
<keyword evidence="4" id="KW-0288">FMN</keyword>
<reference evidence="8 9" key="1">
    <citation type="submission" date="2009-02" db="EMBL/GenBank/DDBJ databases">
        <title>Annotation of Streptomyces hygroscopicus strain ATCC 53653.</title>
        <authorList>
            <consortium name="The Broad Institute Genome Sequencing Platform"/>
            <consortium name="Broad Institute Microbial Sequencing Center"/>
            <person name="Fischbach M."/>
            <person name="Godfrey P."/>
            <person name="Ward D."/>
            <person name="Young S."/>
            <person name="Zeng Q."/>
            <person name="Koehrsen M."/>
            <person name="Alvarado L."/>
            <person name="Berlin A.M."/>
            <person name="Bochicchio J."/>
            <person name="Borenstein D."/>
            <person name="Chapman S.B."/>
            <person name="Chen Z."/>
            <person name="Engels R."/>
            <person name="Freedman E."/>
            <person name="Gellesch M."/>
            <person name="Goldberg J."/>
            <person name="Griggs A."/>
            <person name="Gujja S."/>
            <person name="Heilman E.R."/>
            <person name="Heiman D.I."/>
            <person name="Hepburn T.A."/>
            <person name="Howarth C."/>
            <person name="Jen D."/>
            <person name="Larson L."/>
            <person name="Lewis B."/>
            <person name="Mehta T."/>
            <person name="Park D."/>
            <person name="Pearson M."/>
            <person name="Richards J."/>
            <person name="Roberts A."/>
            <person name="Saif S."/>
            <person name="Shea T.D."/>
            <person name="Shenoy N."/>
            <person name="Sisk P."/>
            <person name="Stolte C."/>
            <person name="Sykes S.N."/>
            <person name="Thomson T."/>
            <person name="Walk T."/>
            <person name="White J."/>
            <person name="Yandava C."/>
            <person name="Straight P."/>
            <person name="Clardy J."/>
            <person name="Hung D."/>
            <person name="Kolter R."/>
            <person name="Mekalanos J."/>
            <person name="Walker S."/>
            <person name="Walsh C.T."/>
            <person name="Wieland-Brown L.C."/>
            <person name="Haas B."/>
            <person name="Nusbaum C."/>
            <person name="Birren B."/>
        </authorList>
    </citation>
    <scope>NUCLEOTIDE SEQUENCE [LARGE SCALE GENOMIC DNA]</scope>
    <source>
        <strain evidence="8 9">ATCC 53653</strain>
    </source>
</reference>
<dbReference type="Proteomes" id="UP000003963">
    <property type="component" value="Unassembled WGS sequence"/>
</dbReference>
<name>D9WL26_9ACTN</name>
<keyword evidence="6" id="KW-0560">Oxidoreductase</keyword>
<evidence type="ECO:0000256" key="2">
    <source>
        <dbReference type="ARBA" id="ARBA00004725"/>
    </source>
</evidence>
<dbReference type="GO" id="GO:0005737">
    <property type="term" value="C:cytoplasm"/>
    <property type="evidence" value="ECO:0007669"/>
    <property type="project" value="InterPro"/>
</dbReference>
<dbReference type="RefSeq" id="WP_009721097.1">
    <property type="nucleotide sequence ID" value="NZ_GG657754.1"/>
</dbReference>
<dbReference type="HOGENOM" id="CLU_1204252_0_0_11"/>
<keyword evidence="9" id="KW-1185">Reference proteome</keyword>
<dbReference type="EMBL" id="GG657754">
    <property type="protein sequence ID" value="EFL29300.1"/>
    <property type="molecule type" value="Genomic_DNA"/>
</dbReference>
<comment type="cofactor">
    <cofactor evidence="1">
        <name>FMN</name>
        <dbReference type="ChEBI" id="CHEBI:58210"/>
    </cofactor>
</comment>
<keyword evidence="3" id="KW-0285">Flavoprotein</keyword>
<evidence type="ECO:0000256" key="5">
    <source>
        <dbReference type="ARBA" id="ARBA00022975"/>
    </source>
</evidence>
<proteinExistence type="predicted"/>
<accession>D9WL26</accession>
<dbReference type="GO" id="GO:0004152">
    <property type="term" value="F:dihydroorotate dehydrogenase activity"/>
    <property type="evidence" value="ECO:0007669"/>
    <property type="project" value="TreeGrafter"/>
</dbReference>
<evidence type="ECO:0000256" key="6">
    <source>
        <dbReference type="ARBA" id="ARBA00023002"/>
    </source>
</evidence>
<evidence type="ECO:0000256" key="4">
    <source>
        <dbReference type="ARBA" id="ARBA00022643"/>
    </source>
</evidence>
<sequence length="230" mass="23951">MIGSVTVASAAGAAELAARMAEAVPAVEINIGAPHGREAGAVRQLTEADGVARYVRTVSAAMDRPLIVKLPGQASDILGMARAAVDNGADAVTLIGRLGGFVPNLETWEPELGSWGAVGGPWMLPISLYWLSKCRRDLGDGTPLIGTNGARDGLDVARFLLSGAHAVELASLLLLRGAPALTEVLVQLGAYLDARGIGRLDDIIGASADRARTYAEIEPLTPPRRPWSSL</sequence>
<evidence type="ECO:0000256" key="1">
    <source>
        <dbReference type="ARBA" id="ARBA00001917"/>
    </source>
</evidence>
<dbReference type="STRING" id="457427.SSOG_09015"/>
<dbReference type="InterPro" id="IPR005720">
    <property type="entry name" value="Dihydroorotate_DH_cat"/>
</dbReference>
<dbReference type="Pfam" id="PF01180">
    <property type="entry name" value="DHO_dh"/>
    <property type="match status" value="1"/>
</dbReference>
<gene>
    <name evidence="8" type="ORF">SSOG_09015</name>
</gene>
<organism evidence="8 9">
    <name type="scientific">Streptomyces himastatinicus ATCC 53653</name>
    <dbReference type="NCBI Taxonomy" id="457427"/>
    <lineage>
        <taxon>Bacteria</taxon>
        <taxon>Bacillati</taxon>
        <taxon>Actinomycetota</taxon>
        <taxon>Actinomycetes</taxon>
        <taxon>Kitasatosporales</taxon>
        <taxon>Streptomycetaceae</taxon>
        <taxon>Streptomyces</taxon>
        <taxon>Streptomyces violaceusniger group</taxon>
    </lineage>
</organism>
<feature type="domain" description="Dihydroorotate dehydrogenase catalytic" evidence="7">
    <location>
        <begin position="4"/>
        <end position="190"/>
    </location>
</feature>
<dbReference type="GO" id="GO:0006207">
    <property type="term" value="P:'de novo' pyrimidine nucleobase biosynthetic process"/>
    <property type="evidence" value="ECO:0007669"/>
    <property type="project" value="TreeGrafter"/>
</dbReference>
<evidence type="ECO:0000313" key="8">
    <source>
        <dbReference type="EMBL" id="EFL29300.1"/>
    </source>
</evidence>
<evidence type="ECO:0000259" key="7">
    <source>
        <dbReference type="Pfam" id="PF01180"/>
    </source>
</evidence>
<dbReference type="SUPFAM" id="SSF51395">
    <property type="entry name" value="FMN-linked oxidoreductases"/>
    <property type="match status" value="1"/>
</dbReference>
<dbReference type="InterPro" id="IPR013785">
    <property type="entry name" value="Aldolase_TIM"/>
</dbReference>
<evidence type="ECO:0000313" key="9">
    <source>
        <dbReference type="Proteomes" id="UP000003963"/>
    </source>
</evidence>
<dbReference type="PANTHER" id="PTHR48109">
    <property type="entry name" value="DIHYDROOROTATE DEHYDROGENASE (QUINONE), MITOCHONDRIAL-RELATED"/>
    <property type="match status" value="1"/>
</dbReference>